<proteinExistence type="predicted"/>
<protein>
    <submittedName>
        <fullName evidence="1">Adenosylcobinamide amidohydrolase</fullName>
    </submittedName>
</protein>
<dbReference type="Pfam" id="PF01955">
    <property type="entry name" value="CbiZ"/>
    <property type="match status" value="1"/>
</dbReference>
<dbReference type="STRING" id="1045775.SAMN05216378_1082"/>
<dbReference type="InterPro" id="IPR052209">
    <property type="entry name" value="CbiZ"/>
</dbReference>
<gene>
    <name evidence="1" type="ORF">SAMN05216378_1082</name>
</gene>
<dbReference type="RefSeq" id="WP_091181823.1">
    <property type="nucleotide sequence ID" value="NZ_FOMT01000001.1"/>
</dbReference>
<keyword evidence="2" id="KW-1185">Reference proteome</keyword>
<dbReference type="EMBL" id="FOMT01000001">
    <property type="protein sequence ID" value="SFD70657.1"/>
    <property type="molecule type" value="Genomic_DNA"/>
</dbReference>
<dbReference type="InterPro" id="IPR002808">
    <property type="entry name" value="AdoCbi_amidolase"/>
</dbReference>
<sequence>MSQPFRQGQHYESTIWEGVRITLREDRLEIVSPKPLRTLSNAIHTGGLAEAKAIVNWKVPLQYAGTDPARDTSLQLSHWGYSPDHTIGLLTAAKLTHASIAEVEGDCFRLLCITTAGTRNAARAGLPRATFSAYSAGTINTVLLLDGRMTDSAMTNAIITYAEAKAAALADLQLMDPETNRIATGTTTDAVVIGVSGNPAYQAVHAYAGAATTIGNAIGRLVYETVQEACRTQHES</sequence>
<dbReference type="Proteomes" id="UP000198855">
    <property type="component" value="Unassembled WGS sequence"/>
</dbReference>
<evidence type="ECO:0000313" key="2">
    <source>
        <dbReference type="Proteomes" id="UP000198855"/>
    </source>
</evidence>
<accession>A0A1I1UIU8</accession>
<dbReference type="OrthoDB" id="34339at2"/>
<dbReference type="PANTHER" id="PTHR35336">
    <property type="entry name" value="ADENOSYLCOBINAMIDE AMIDOHYDROLASE"/>
    <property type="match status" value="1"/>
</dbReference>
<keyword evidence="1" id="KW-0378">Hydrolase</keyword>
<dbReference type="GO" id="GO:0016787">
    <property type="term" value="F:hydrolase activity"/>
    <property type="evidence" value="ECO:0007669"/>
    <property type="project" value="UniProtKB-KW"/>
</dbReference>
<name>A0A1I1UIU8_9BACL</name>
<dbReference type="PANTHER" id="PTHR35336:SF5">
    <property type="entry name" value="ADENOSYLCOBINAMIDE AMIDOHYDROLASE"/>
    <property type="match status" value="1"/>
</dbReference>
<organism evidence="1 2">
    <name type="scientific">Paenibacillus catalpae</name>
    <dbReference type="NCBI Taxonomy" id="1045775"/>
    <lineage>
        <taxon>Bacteria</taxon>
        <taxon>Bacillati</taxon>
        <taxon>Bacillota</taxon>
        <taxon>Bacilli</taxon>
        <taxon>Bacillales</taxon>
        <taxon>Paenibacillaceae</taxon>
        <taxon>Paenibacillus</taxon>
    </lineage>
</organism>
<evidence type="ECO:0000313" key="1">
    <source>
        <dbReference type="EMBL" id="SFD70657.1"/>
    </source>
</evidence>
<reference evidence="2" key="1">
    <citation type="submission" date="2016-10" db="EMBL/GenBank/DDBJ databases">
        <authorList>
            <person name="Varghese N."/>
            <person name="Submissions S."/>
        </authorList>
    </citation>
    <scope>NUCLEOTIDE SEQUENCE [LARGE SCALE GENOMIC DNA]</scope>
    <source>
        <strain evidence="2">CGMCC 1.10784</strain>
    </source>
</reference>
<dbReference type="AlphaFoldDB" id="A0A1I1UIU8"/>